<proteinExistence type="predicted"/>
<dbReference type="EMBL" id="VTER01000003">
    <property type="protein sequence ID" value="TYS50096.1"/>
    <property type="molecule type" value="Genomic_DNA"/>
</dbReference>
<sequence length="121" mass="13519">MAEERESNRSIGKLKMDVDCSDALRGVEGLKAVPREAKKATASLNGFENAMKQSKLLVIELDSEGSVPRVFYNGEDLQNKVRVFFDWVTKSSVPGHTKVNIEYFEKDQQGMPTLIGIGLER</sequence>
<dbReference type="AlphaFoldDB" id="A0A5D4RJR4"/>
<dbReference type="Proteomes" id="UP000322139">
    <property type="component" value="Unassembled WGS sequence"/>
</dbReference>
<gene>
    <name evidence="1" type="ORF">FZD51_05965</name>
</gene>
<accession>A0A5D4RJR4</accession>
<evidence type="ECO:0000313" key="2">
    <source>
        <dbReference type="Proteomes" id="UP000322139"/>
    </source>
</evidence>
<reference evidence="1 2" key="1">
    <citation type="submission" date="2019-08" db="EMBL/GenBank/DDBJ databases">
        <title>Bacillus genomes from the desert of Cuatro Cienegas, Coahuila.</title>
        <authorList>
            <person name="Olmedo-Alvarez G."/>
        </authorList>
    </citation>
    <scope>NUCLEOTIDE SEQUENCE [LARGE SCALE GENOMIC DNA]</scope>
    <source>
        <strain evidence="1 2">CH446_14T</strain>
    </source>
</reference>
<evidence type="ECO:0000313" key="1">
    <source>
        <dbReference type="EMBL" id="TYS50096.1"/>
    </source>
</evidence>
<dbReference type="RefSeq" id="WP_148973925.1">
    <property type="nucleotide sequence ID" value="NZ_VTER01000003.1"/>
</dbReference>
<organism evidence="1 2">
    <name type="scientific">Bacillus infantis</name>
    <dbReference type="NCBI Taxonomy" id="324767"/>
    <lineage>
        <taxon>Bacteria</taxon>
        <taxon>Bacillati</taxon>
        <taxon>Bacillota</taxon>
        <taxon>Bacilli</taxon>
        <taxon>Bacillales</taxon>
        <taxon>Bacillaceae</taxon>
        <taxon>Bacillus</taxon>
    </lineage>
</organism>
<comment type="caution">
    <text evidence="1">The sequence shown here is derived from an EMBL/GenBank/DDBJ whole genome shotgun (WGS) entry which is preliminary data.</text>
</comment>
<protein>
    <submittedName>
        <fullName evidence="1">Uncharacterized protein</fullName>
    </submittedName>
</protein>
<name>A0A5D4RJR4_9BACI</name>